<comment type="caution">
    <text evidence="1">The sequence shown here is derived from an EMBL/GenBank/DDBJ whole genome shotgun (WGS) entry which is preliminary data.</text>
</comment>
<keyword evidence="1" id="KW-0255">Endonuclease</keyword>
<keyword evidence="2" id="KW-1185">Reference proteome</keyword>
<dbReference type="RefSeq" id="WP_184954438.1">
    <property type="nucleotide sequence ID" value="NZ_BOMC01000059.1"/>
</dbReference>
<dbReference type="GO" id="GO:0004519">
    <property type="term" value="F:endonuclease activity"/>
    <property type="evidence" value="ECO:0007669"/>
    <property type="project" value="UniProtKB-KW"/>
</dbReference>
<name>A0A7W7CZ73_9ACTN</name>
<dbReference type="EMBL" id="JACHMF010000001">
    <property type="protein sequence ID" value="MBB4696200.1"/>
    <property type="molecule type" value="Genomic_DNA"/>
</dbReference>
<dbReference type="Proteomes" id="UP000542742">
    <property type="component" value="Unassembled WGS sequence"/>
</dbReference>
<protein>
    <submittedName>
        <fullName evidence="1">mRNA-degrading endonuclease toxin of MazEF toxin-antitoxin module</fullName>
    </submittedName>
</protein>
<reference evidence="1 2" key="1">
    <citation type="submission" date="2020-08" db="EMBL/GenBank/DDBJ databases">
        <title>Sequencing the genomes of 1000 actinobacteria strains.</title>
        <authorList>
            <person name="Klenk H.-P."/>
        </authorList>
    </citation>
    <scope>NUCLEOTIDE SEQUENCE [LARGE SCALE GENOMIC DNA]</scope>
    <source>
        <strain evidence="1 2">DSM 45518</strain>
    </source>
</reference>
<organism evidence="1 2">
    <name type="scientific">Paractinoplanes abujensis</name>
    <dbReference type="NCBI Taxonomy" id="882441"/>
    <lineage>
        <taxon>Bacteria</taxon>
        <taxon>Bacillati</taxon>
        <taxon>Actinomycetota</taxon>
        <taxon>Actinomycetes</taxon>
        <taxon>Micromonosporales</taxon>
        <taxon>Micromonosporaceae</taxon>
        <taxon>Paractinoplanes</taxon>
    </lineage>
</organism>
<accession>A0A7W7CZ73</accession>
<dbReference type="Gene3D" id="2.30.30.110">
    <property type="match status" value="1"/>
</dbReference>
<keyword evidence="1" id="KW-0540">Nuclease</keyword>
<evidence type="ECO:0000313" key="1">
    <source>
        <dbReference type="EMBL" id="MBB4696200.1"/>
    </source>
</evidence>
<dbReference type="SUPFAM" id="SSF50118">
    <property type="entry name" value="Cell growth inhibitor/plasmid maintenance toxic component"/>
    <property type="match status" value="1"/>
</dbReference>
<proteinExistence type="predicted"/>
<keyword evidence="1" id="KW-0378">Hydrolase</keyword>
<dbReference type="InterPro" id="IPR011067">
    <property type="entry name" value="Plasmid_toxin/cell-grow_inhib"/>
</dbReference>
<sequence length="100" mass="10673">MIRGDVYEYTIGNARARIAIVSSAPYNPRRATFVVVLGADTPTPPSPSLVAMAPADPVRGTIDATRLRPVVPGNVGARVGRLSRTTLSRLDDALRNYLGL</sequence>
<gene>
    <name evidence="1" type="ORF">BKA14_006348</name>
</gene>
<evidence type="ECO:0000313" key="2">
    <source>
        <dbReference type="Proteomes" id="UP000542742"/>
    </source>
</evidence>
<dbReference type="AlphaFoldDB" id="A0A7W7CZ73"/>